<dbReference type="PANTHER" id="PTHR11740">
    <property type="entry name" value="CASEIN KINASE II SUBUNIT BETA"/>
    <property type="match status" value="1"/>
</dbReference>
<keyword evidence="13" id="KW-1185">Reference proteome</keyword>
<sequence length="349" mass="39795">MSASRKRKVLSLEQKLEVCRLVENGESLRKIAESFGVGLSTVSVIYHSRRQLTDFVLHLAICMWFLQKLALDQSISGPILQEKALAFSTKLGIDNFVASSGWLRNFKSRHDIRELKIHGEKLSADVRTMSSPHNLSWVAWFCRLRGNEFFCEVEEEFMRDRFNLTGLSEQVPHYRAALDLLLDNESEEDDGETSSKEMDMHEQAAEMLYGLIHARYILTNQGISQMLDKWTNGDFGRCPRFFCTGQPLLPTGLSDVPTESVVKLYCPKCMDLYNPKSSKHQSIDGAYFGTSFPHMVFMVHPELRPDPPASSYVARLHGFQIHAKAYQLQYDASNVFKHPMIDFPSFVGP</sequence>
<comment type="caution">
    <text evidence="12">The sequence shown here is derived from an EMBL/GenBank/DDBJ whole genome shotgun (WGS) entry which is preliminary data.</text>
</comment>
<dbReference type="Gene3D" id="1.10.1820.10">
    <property type="entry name" value="protein kinase ck2 holoenzyme, chain C, domain 1"/>
    <property type="match status" value="1"/>
</dbReference>
<keyword evidence="4" id="KW-0597">Phosphoprotein</keyword>
<dbReference type="SUPFAM" id="SSF46689">
    <property type="entry name" value="Homeodomain-like"/>
    <property type="match status" value="2"/>
</dbReference>
<proteinExistence type="inferred from homology"/>
<feature type="DNA-binding region" description="H-T-H motif" evidence="8">
    <location>
        <begin position="28"/>
        <end position="48"/>
    </location>
</feature>
<evidence type="ECO:0000256" key="6">
    <source>
        <dbReference type="ARBA" id="ARBA00023125"/>
    </source>
</evidence>
<dbReference type="OrthoDB" id="125347at2759"/>
<keyword evidence="12" id="KW-0808">Transferase</keyword>
<dbReference type="AlphaFoldDB" id="A0A0V1BVT3"/>
<dbReference type="PROSITE" id="PS51253">
    <property type="entry name" value="HTH_CENPB"/>
    <property type="match status" value="1"/>
</dbReference>
<dbReference type="GO" id="GO:0005956">
    <property type="term" value="C:protein kinase CK2 complex"/>
    <property type="evidence" value="ECO:0007669"/>
    <property type="project" value="UniProtKB-UniRule"/>
</dbReference>
<name>A0A0V1BVT3_TRISP</name>
<dbReference type="Pfam" id="PF01214">
    <property type="entry name" value="CK_II_beta"/>
    <property type="match status" value="1"/>
</dbReference>
<protein>
    <recommendedName>
        <fullName evidence="3 9">Casein kinase II subunit beta</fullName>
        <shortName evidence="9">CK II beta</shortName>
    </recommendedName>
</protein>
<evidence type="ECO:0000256" key="5">
    <source>
        <dbReference type="ARBA" id="ARBA00022687"/>
    </source>
</evidence>
<evidence type="ECO:0000313" key="12">
    <source>
        <dbReference type="EMBL" id="KRY40862.1"/>
    </source>
</evidence>
<dbReference type="Pfam" id="PF03221">
    <property type="entry name" value="HTH_Tnp_Tc5"/>
    <property type="match status" value="1"/>
</dbReference>
<dbReference type="PRINTS" id="PR00472">
    <property type="entry name" value="CASNKINASEII"/>
</dbReference>
<keyword evidence="12" id="KW-0418">Kinase</keyword>
<dbReference type="InterPro" id="IPR009057">
    <property type="entry name" value="Homeodomain-like_sf"/>
</dbReference>
<evidence type="ECO:0000256" key="4">
    <source>
        <dbReference type="ARBA" id="ARBA00022553"/>
    </source>
</evidence>
<dbReference type="InterPro" id="IPR006600">
    <property type="entry name" value="HTH_CenpB_DNA-bd_dom"/>
</dbReference>
<evidence type="ECO:0000256" key="1">
    <source>
        <dbReference type="ARBA" id="ARBA00004123"/>
    </source>
</evidence>
<dbReference type="GO" id="GO:0005737">
    <property type="term" value="C:cytoplasm"/>
    <property type="evidence" value="ECO:0007669"/>
    <property type="project" value="TreeGrafter"/>
</dbReference>
<dbReference type="Gene3D" id="1.10.10.60">
    <property type="entry name" value="Homeodomain-like"/>
    <property type="match status" value="2"/>
</dbReference>
<dbReference type="Proteomes" id="UP000054776">
    <property type="component" value="Unassembled WGS sequence"/>
</dbReference>
<dbReference type="Gene3D" id="2.20.25.20">
    <property type="match status" value="1"/>
</dbReference>
<evidence type="ECO:0000259" key="10">
    <source>
        <dbReference type="PROSITE" id="PS50960"/>
    </source>
</evidence>
<dbReference type="FunFam" id="2.20.25.20:FF:000002">
    <property type="entry name" value="Casein kinase II subunit beta"/>
    <property type="match status" value="1"/>
</dbReference>
<dbReference type="SMART" id="SM01085">
    <property type="entry name" value="CK_II_beta"/>
    <property type="match status" value="1"/>
</dbReference>
<dbReference type="PANTHER" id="PTHR11740:SF0">
    <property type="entry name" value="CASEIN KINASE II SUBUNIT BETA"/>
    <property type="match status" value="1"/>
</dbReference>
<evidence type="ECO:0000256" key="3">
    <source>
        <dbReference type="ARBA" id="ARBA00017775"/>
    </source>
</evidence>
<dbReference type="Pfam" id="PF04218">
    <property type="entry name" value="CENP-B_N"/>
    <property type="match status" value="1"/>
</dbReference>
<evidence type="ECO:0000256" key="8">
    <source>
        <dbReference type="PROSITE-ProRule" id="PRU00320"/>
    </source>
</evidence>
<keyword evidence="5" id="KW-0879">Wnt signaling pathway</keyword>
<dbReference type="GO" id="GO:0016055">
    <property type="term" value="P:Wnt signaling pathway"/>
    <property type="evidence" value="ECO:0007669"/>
    <property type="project" value="UniProtKB-KW"/>
</dbReference>
<accession>A0A0V1BVT3</accession>
<dbReference type="GO" id="GO:0003677">
    <property type="term" value="F:DNA binding"/>
    <property type="evidence" value="ECO:0007669"/>
    <property type="project" value="UniProtKB-UniRule"/>
</dbReference>
<dbReference type="SUPFAM" id="SSF57798">
    <property type="entry name" value="Casein kinase II beta subunit"/>
    <property type="match status" value="1"/>
</dbReference>
<evidence type="ECO:0000256" key="9">
    <source>
        <dbReference type="RuleBase" id="RU361268"/>
    </source>
</evidence>
<organism evidence="12 13">
    <name type="scientific">Trichinella spiralis</name>
    <name type="common">Trichina worm</name>
    <dbReference type="NCBI Taxonomy" id="6334"/>
    <lineage>
        <taxon>Eukaryota</taxon>
        <taxon>Metazoa</taxon>
        <taxon>Ecdysozoa</taxon>
        <taxon>Nematoda</taxon>
        <taxon>Enoplea</taxon>
        <taxon>Dorylaimia</taxon>
        <taxon>Trichinellida</taxon>
        <taxon>Trichinellidae</taxon>
        <taxon>Trichinella</taxon>
    </lineage>
</organism>
<keyword evidence="7 8" id="KW-0539">Nucleus</keyword>
<dbReference type="GO" id="GO:0005634">
    <property type="term" value="C:nucleus"/>
    <property type="evidence" value="ECO:0007669"/>
    <property type="project" value="UniProtKB-SubCell"/>
</dbReference>
<dbReference type="InterPro" id="IPR016149">
    <property type="entry name" value="Casein_kin_II_reg-sub_N"/>
</dbReference>
<dbReference type="FunFam" id="1.10.1820.10:FF:000001">
    <property type="entry name" value="Casein kinase II subunit beta"/>
    <property type="match status" value="1"/>
</dbReference>
<evidence type="ECO:0000256" key="2">
    <source>
        <dbReference type="ARBA" id="ARBA00006941"/>
    </source>
</evidence>
<dbReference type="GO" id="GO:0016301">
    <property type="term" value="F:kinase activity"/>
    <property type="evidence" value="ECO:0007669"/>
    <property type="project" value="UniProtKB-KW"/>
</dbReference>
<evidence type="ECO:0000256" key="7">
    <source>
        <dbReference type="ARBA" id="ARBA00023242"/>
    </source>
</evidence>
<comment type="subunit">
    <text evidence="9">Tetramer of two alpha and two beta subunits.</text>
</comment>
<feature type="domain" description="HTH CENPB-type" evidence="11">
    <location>
        <begin position="45"/>
        <end position="116"/>
    </location>
</feature>
<dbReference type="EMBL" id="JYDH01000011">
    <property type="protein sequence ID" value="KRY40862.1"/>
    <property type="molecule type" value="Genomic_DNA"/>
</dbReference>
<dbReference type="InterPro" id="IPR007889">
    <property type="entry name" value="HTH_Psq"/>
</dbReference>
<comment type="similarity">
    <text evidence="2 9">Belongs to the casein kinase 2 subunit beta family.</text>
</comment>
<dbReference type="STRING" id="6334.A0A0V1BVT3"/>
<keyword evidence="6 8" id="KW-0238">DNA-binding</keyword>
<reference evidence="12 13" key="1">
    <citation type="submission" date="2015-01" db="EMBL/GenBank/DDBJ databases">
        <title>Evolution of Trichinella species and genotypes.</title>
        <authorList>
            <person name="Korhonen P.K."/>
            <person name="Edoardo P."/>
            <person name="Giuseppe L.R."/>
            <person name="Gasser R.B."/>
        </authorList>
    </citation>
    <scope>NUCLEOTIDE SEQUENCE [LARGE SCALE GENOMIC DNA]</scope>
    <source>
        <strain evidence="12">ISS3</strain>
    </source>
</reference>
<gene>
    <name evidence="12" type="primary">csnk2b</name>
    <name evidence="12" type="ORF">T01_7879</name>
</gene>
<feature type="domain" description="HTH psq-type" evidence="10">
    <location>
        <begin position="1"/>
        <end position="52"/>
    </location>
</feature>
<dbReference type="PROSITE" id="PS50960">
    <property type="entry name" value="HTH_PSQ"/>
    <property type="match status" value="1"/>
</dbReference>
<dbReference type="InterPro" id="IPR000704">
    <property type="entry name" value="Casein_kinase_II_reg-sub"/>
</dbReference>
<comment type="subcellular location">
    <subcellularLocation>
        <location evidence="1 8">Nucleus</location>
    </subcellularLocation>
</comment>
<dbReference type="InParanoid" id="A0A0V1BVT3"/>
<evidence type="ECO:0000313" key="13">
    <source>
        <dbReference type="Proteomes" id="UP000054776"/>
    </source>
</evidence>
<dbReference type="GO" id="GO:0019887">
    <property type="term" value="F:protein kinase regulator activity"/>
    <property type="evidence" value="ECO:0007669"/>
    <property type="project" value="InterPro"/>
</dbReference>
<dbReference type="InterPro" id="IPR035991">
    <property type="entry name" value="Casein_kinase_II_beta-like"/>
</dbReference>
<evidence type="ECO:0000259" key="11">
    <source>
        <dbReference type="PROSITE" id="PS51253"/>
    </source>
</evidence>
<dbReference type="SMART" id="SM00674">
    <property type="entry name" value="CENPB"/>
    <property type="match status" value="1"/>
</dbReference>